<keyword evidence="7" id="KW-0547">Nucleotide-binding</keyword>
<dbReference type="InterPro" id="IPR000407">
    <property type="entry name" value="GDA1_CD39_NTPase"/>
</dbReference>
<comment type="caution">
    <text evidence="9">The sequence shown here is derived from an EMBL/GenBank/DDBJ whole genome shotgun (WGS) entry which is preliminary data.</text>
</comment>
<dbReference type="Gene3D" id="3.30.420.40">
    <property type="match status" value="1"/>
</dbReference>
<comment type="similarity">
    <text evidence="2 8">Belongs to the GDA1/CD39 NTPase family.</text>
</comment>
<keyword evidence="3 8" id="KW-0378">Hydrolase</keyword>
<evidence type="ECO:0000256" key="7">
    <source>
        <dbReference type="PIRSR" id="PIRSR600407-2"/>
    </source>
</evidence>
<evidence type="ECO:0000313" key="9">
    <source>
        <dbReference type="EMBL" id="CAH7686363.1"/>
    </source>
</evidence>
<dbReference type="GO" id="GO:0009134">
    <property type="term" value="P:nucleoside diphosphate catabolic process"/>
    <property type="evidence" value="ECO:0007669"/>
    <property type="project" value="TreeGrafter"/>
</dbReference>
<dbReference type="AlphaFoldDB" id="A0AAV0BGD9"/>
<dbReference type="Gene3D" id="3.30.420.150">
    <property type="entry name" value="Exopolyphosphatase. Domain 2"/>
    <property type="match status" value="1"/>
</dbReference>
<evidence type="ECO:0000256" key="4">
    <source>
        <dbReference type="ARBA" id="ARBA00037742"/>
    </source>
</evidence>
<keyword evidence="7" id="KW-0067">ATP-binding</keyword>
<proteinExistence type="inferred from homology"/>
<dbReference type="GO" id="GO:0000139">
    <property type="term" value="C:Golgi membrane"/>
    <property type="evidence" value="ECO:0007669"/>
    <property type="project" value="UniProtKB-SubCell"/>
</dbReference>
<dbReference type="Proteomes" id="UP001153365">
    <property type="component" value="Unassembled WGS sequence"/>
</dbReference>
<dbReference type="PANTHER" id="PTHR11782:SF83">
    <property type="entry name" value="GUANOSINE-DIPHOSPHATASE"/>
    <property type="match status" value="1"/>
</dbReference>
<dbReference type="GO" id="GO:0005524">
    <property type="term" value="F:ATP binding"/>
    <property type="evidence" value="ECO:0007669"/>
    <property type="project" value="UniProtKB-KW"/>
</dbReference>
<evidence type="ECO:0000256" key="8">
    <source>
        <dbReference type="RuleBase" id="RU003833"/>
    </source>
</evidence>
<keyword evidence="10" id="KW-1185">Reference proteome</keyword>
<dbReference type="Pfam" id="PF01150">
    <property type="entry name" value="GDA1_CD39"/>
    <property type="match status" value="1"/>
</dbReference>
<accession>A0AAV0BGD9</accession>
<organism evidence="9 10">
    <name type="scientific">Phakopsora pachyrhizi</name>
    <name type="common">Asian soybean rust disease fungus</name>
    <dbReference type="NCBI Taxonomy" id="170000"/>
    <lineage>
        <taxon>Eukaryota</taxon>
        <taxon>Fungi</taxon>
        <taxon>Dikarya</taxon>
        <taxon>Basidiomycota</taxon>
        <taxon>Pucciniomycotina</taxon>
        <taxon>Pucciniomycetes</taxon>
        <taxon>Pucciniales</taxon>
        <taxon>Phakopsoraceae</taxon>
        <taxon>Phakopsora</taxon>
    </lineage>
</organism>
<dbReference type="GO" id="GO:0017111">
    <property type="term" value="F:ribonucleoside triphosphate phosphatase activity"/>
    <property type="evidence" value="ECO:0007669"/>
    <property type="project" value="TreeGrafter"/>
</dbReference>
<gene>
    <name evidence="9" type="ORF">PPACK8108_LOCUS21005</name>
</gene>
<dbReference type="GO" id="GO:0004382">
    <property type="term" value="F:GDP phosphatase activity"/>
    <property type="evidence" value="ECO:0007669"/>
    <property type="project" value="UniProtKB-EC"/>
</dbReference>
<dbReference type="CDD" id="cd24040">
    <property type="entry name" value="ASKHA_NBD_GDA1"/>
    <property type="match status" value="1"/>
</dbReference>
<reference evidence="9" key="1">
    <citation type="submission" date="2022-06" db="EMBL/GenBank/DDBJ databases">
        <authorList>
            <consortium name="SYNGENTA / RWTH Aachen University"/>
        </authorList>
    </citation>
    <scope>NUCLEOTIDE SEQUENCE</scope>
</reference>
<evidence type="ECO:0000256" key="3">
    <source>
        <dbReference type="ARBA" id="ARBA00022801"/>
    </source>
</evidence>
<dbReference type="GO" id="GO:0006487">
    <property type="term" value="P:protein N-linked glycosylation"/>
    <property type="evidence" value="ECO:0007669"/>
    <property type="project" value="TreeGrafter"/>
</dbReference>
<name>A0AAV0BGD9_PHAPC</name>
<dbReference type="GO" id="GO:0045134">
    <property type="term" value="F:UDP phosphatase activity"/>
    <property type="evidence" value="ECO:0007669"/>
    <property type="project" value="TreeGrafter"/>
</dbReference>
<evidence type="ECO:0000256" key="2">
    <source>
        <dbReference type="ARBA" id="ARBA00009283"/>
    </source>
</evidence>
<feature type="binding site" evidence="7">
    <location>
        <begin position="176"/>
        <end position="180"/>
    </location>
    <ligand>
        <name>ATP</name>
        <dbReference type="ChEBI" id="CHEBI:30616"/>
    </ligand>
</feature>
<dbReference type="EMBL" id="CALTRL010005790">
    <property type="protein sequence ID" value="CAH7686363.1"/>
    <property type="molecule type" value="Genomic_DNA"/>
</dbReference>
<sequence>PTHRYALMIDAGSTGSRIHVYRFSFCDSHLPTSQKSKAIDNLPTLDHELFFKTQPGLSSYAGRPKEAAESLRPLLRAAIDGVPPQERACTPISVKATAGLRLLGDRESDEILKEVEGWLRDRWPFRLPDKSPVAIMDGADEGVYAWVTVNYLLKQIGSTPSKGNHPVTAAVMDLGGASTQIVFEPTGVRLEPGSDNYQLSFGNRTHTLYQHSHLGYGLMEARKAVHQLVSYSDLWRRKTVWSSISDQSPIGNPCLQRQISKNVTISTDGSGGELRTVEFLGDGSSFEDCSRLVEVMISKQTICKIKPCAFAGVYQPRLSEAFPSGPIYALSYFYDRLNPLGLRSRFTLKQLARLAERVCKGPKSDGKWELSDRKSFLEDFRGDESNGDGDRGLIDLDVLDDELNGRPEACLDLSFIYGLLRFGYEIDENREIIVSKKINGVELGWTLGATIDLLEKNKVENC</sequence>
<evidence type="ECO:0000256" key="1">
    <source>
        <dbReference type="ARBA" id="ARBA00004323"/>
    </source>
</evidence>
<dbReference type="PROSITE" id="PS01238">
    <property type="entry name" value="GDA1_CD39_NTPASE"/>
    <property type="match status" value="1"/>
</dbReference>
<evidence type="ECO:0000256" key="5">
    <source>
        <dbReference type="ARBA" id="ARBA00038903"/>
    </source>
</evidence>
<evidence type="ECO:0000256" key="6">
    <source>
        <dbReference type="PIRSR" id="PIRSR600407-1"/>
    </source>
</evidence>
<protein>
    <recommendedName>
        <fullName evidence="5">guanosine-diphosphatase</fullName>
        <ecNumber evidence="5">3.6.1.42</ecNumber>
    </recommendedName>
</protein>
<feature type="non-terminal residue" evidence="9">
    <location>
        <position position="462"/>
    </location>
</feature>
<dbReference type="EC" id="3.6.1.42" evidence="5"/>
<comment type="subcellular location">
    <subcellularLocation>
        <location evidence="1">Golgi apparatus membrane</location>
        <topology evidence="1">Single-pass type II membrane protein</topology>
    </subcellularLocation>
</comment>
<feature type="active site" description="Proton acceptor" evidence="6">
    <location>
        <position position="141"/>
    </location>
</feature>
<feature type="non-terminal residue" evidence="9">
    <location>
        <position position="1"/>
    </location>
</feature>
<dbReference type="PANTHER" id="PTHR11782">
    <property type="entry name" value="ADENOSINE/GUANOSINE DIPHOSPHATASE"/>
    <property type="match status" value="1"/>
</dbReference>
<evidence type="ECO:0000313" key="10">
    <source>
        <dbReference type="Proteomes" id="UP001153365"/>
    </source>
</evidence>
<comment type="function">
    <text evidence="4">After transfer of sugars to endogenous macromolecular acceptors, the enzyme converts nucleoside diphosphates to nucleoside monophosphates which in turn exit the Golgi lumen in a coupled antiporter reaction, allowing entry of additional nucleotide sugar from the cytosol.</text>
</comment>